<evidence type="ECO:0000256" key="7">
    <source>
        <dbReference type="ARBA" id="ARBA00023136"/>
    </source>
</evidence>
<dbReference type="GO" id="GO:0015421">
    <property type="term" value="F:ABC-type oligopeptide transporter activity"/>
    <property type="evidence" value="ECO:0007669"/>
    <property type="project" value="TreeGrafter"/>
</dbReference>
<evidence type="ECO:0000313" key="11">
    <source>
        <dbReference type="EMBL" id="OBQ25775.1"/>
    </source>
</evidence>
<sequence length="604" mass="67056">MNVAMPFRSPRLSTKRKHSVRPLQRLFEYGHQYIQQIRLAIGASILNKVFDLAPPVLIGIAVDVVVKQEDSIIARLGVKDIYGQFLILSLLTVITWVLESLFEYAYKLLWRNLGQNIQHNLRLDAYKHLQELELAYFEERSTGGLMSILSDDINQLERFLDVGANDIIQVTTTIIIVGGAFFILAPSVAGLAILPMPFILIGSVFFQKFLAPRYAEVREKVGLLNSRLSNNLSGITTIKSFTAEIYEAARVESESNAYRQSNAKAIALSAGYIPIIRMFILIAFTILLLFGGMAAVEGKLAVGVYSSLVFLVQLLLWPLTRLGDTFDLYQRAMASTNRVMDLLDTPMAIHPGNIDLPIDMIRGALEFQNVSFAYQNRNPIIHNLSLEIPAGHTIAIVGSTGSGKSTLVKLLLRFYEVQNGKITLDGIDLQQLNLQDLRRSIGLVSQDIFLFHGTVGENIAYGTFTATNDDIIIAAKIAEANDFIMSLPQGYETIVGERGQKLSGGQRQRIAIARAVLKDPPILILDEATSAVDNETEAAIQRSLERITVNRTTIAIAHRLSTIRNADCIYVMEHGKLVEAGTHEQLLEKNGIYTSLWRVQSGLK</sequence>
<dbReference type="Pfam" id="PF00664">
    <property type="entry name" value="ABC_membrane"/>
    <property type="match status" value="1"/>
</dbReference>
<dbReference type="GO" id="GO:0016887">
    <property type="term" value="F:ATP hydrolysis activity"/>
    <property type="evidence" value="ECO:0007669"/>
    <property type="project" value="InterPro"/>
</dbReference>
<dbReference type="PROSITE" id="PS50893">
    <property type="entry name" value="ABC_TRANSPORTER_2"/>
    <property type="match status" value="1"/>
</dbReference>
<evidence type="ECO:0000256" key="8">
    <source>
        <dbReference type="SAM" id="Phobius"/>
    </source>
</evidence>
<keyword evidence="2" id="KW-0813">Transport</keyword>
<dbReference type="PROSITE" id="PS00211">
    <property type="entry name" value="ABC_TRANSPORTER_1"/>
    <property type="match status" value="1"/>
</dbReference>
<evidence type="ECO:0000259" key="9">
    <source>
        <dbReference type="PROSITE" id="PS50893"/>
    </source>
</evidence>
<evidence type="ECO:0000256" key="5">
    <source>
        <dbReference type="ARBA" id="ARBA00022840"/>
    </source>
</evidence>
<feature type="transmembrane region" description="Helical" evidence="8">
    <location>
        <begin position="167"/>
        <end position="185"/>
    </location>
</feature>
<dbReference type="PANTHER" id="PTHR43394:SF1">
    <property type="entry name" value="ATP-BINDING CASSETTE SUB-FAMILY B MEMBER 10, MITOCHONDRIAL"/>
    <property type="match status" value="1"/>
</dbReference>
<dbReference type="InterPro" id="IPR027417">
    <property type="entry name" value="P-loop_NTPase"/>
</dbReference>
<keyword evidence="5" id="KW-0067">ATP-binding</keyword>
<keyword evidence="3 8" id="KW-0812">Transmembrane</keyword>
<comment type="caution">
    <text evidence="11">The sequence shown here is derived from an EMBL/GenBank/DDBJ whole genome shotgun (WGS) entry which is preliminary data.</text>
</comment>
<dbReference type="CDD" id="cd18565">
    <property type="entry name" value="ABC_6TM_exporter_like"/>
    <property type="match status" value="1"/>
</dbReference>
<keyword evidence="7 8" id="KW-0472">Membrane</keyword>
<gene>
    <name evidence="11" type="ORF">AN481_08620</name>
</gene>
<keyword evidence="4" id="KW-0547">Nucleotide-binding</keyword>
<dbReference type="InterPro" id="IPR039421">
    <property type="entry name" value="Type_1_exporter"/>
</dbReference>
<feature type="domain" description="ABC transmembrane type-1" evidence="10">
    <location>
        <begin position="39"/>
        <end position="331"/>
    </location>
</feature>
<dbReference type="SMART" id="SM00382">
    <property type="entry name" value="AAA"/>
    <property type="match status" value="1"/>
</dbReference>
<feature type="transmembrane region" description="Helical" evidence="8">
    <location>
        <begin position="302"/>
        <end position="320"/>
    </location>
</feature>
<dbReference type="PATRIC" id="fig|1710894.3.peg.3462"/>
<dbReference type="EMBL" id="LJOY01000022">
    <property type="protein sequence ID" value="OBQ25775.1"/>
    <property type="molecule type" value="Genomic_DNA"/>
</dbReference>
<dbReference type="Proteomes" id="UP000092382">
    <property type="component" value="Unassembled WGS sequence"/>
</dbReference>
<protein>
    <submittedName>
        <fullName evidence="11">ABC transporter</fullName>
    </submittedName>
</protein>
<keyword evidence="6 8" id="KW-1133">Transmembrane helix</keyword>
<dbReference type="Gene3D" id="1.20.1560.10">
    <property type="entry name" value="ABC transporter type 1, transmembrane domain"/>
    <property type="match status" value="1"/>
</dbReference>
<feature type="domain" description="ABC transporter" evidence="9">
    <location>
        <begin position="365"/>
        <end position="599"/>
    </location>
</feature>
<dbReference type="InterPro" id="IPR003439">
    <property type="entry name" value="ABC_transporter-like_ATP-bd"/>
</dbReference>
<name>A0A1B7VY18_APHFL</name>
<feature type="transmembrane region" description="Helical" evidence="8">
    <location>
        <begin position="81"/>
        <end position="102"/>
    </location>
</feature>
<dbReference type="InterPro" id="IPR003593">
    <property type="entry name" value="AAA+_ATPase"/>
</dbReference>
<reference evidence="11 12" key="1">
    <citation type="submission" date="2015-09" db="EMBL/GenBank/DDBJ databases">
        <title>Whole genome shotgun sequence assembly of Aphanizomenon flos-aquae UKL13.</title>
        <authorList>
            <person name="Driscoll C."/>
        </authorList>
    </citation>
    <scope>NUCLEOTIDE SEQUENCE [LARGE SCALE GENOMIC DNA]</scope>
    <source>
        <strain evidence="11">MDT13</strain>
    </source>
</reference>
<dbReference type="FunFam" id="3.40.50.300:FF:000287">
    <property type="entry name" value="Multidrug ABC transporter ATP-binding protein"/>
    <property type="match status" value="1"/>
</dbReference>
<dbReference type="PANTHER" id="PTHR43394">
    <property type="entry name" value="ATP-DEPENDENT PERMEASE MDL1, MITOCHONDRIAL"/>
    <property type="match status" value="1"/>
</dbReference>
<dbReference type="Gene3D" id="3.40.50.300">
    <property type="entry name" value="P-loop containing nucleotide triphosphate hydrolases"/>
    <property type="match status" value="1"/>
</dbReference>
<dbReference type="SUPFAM" id="SSF52540">
    <property type="entry name" value="P-loop containing nucleoside triphosphate hydrolases"/>
    <property type="match status" value="1"/>
</dbReference>
<evidence type="ECO:0000256" key="3">
    <source>
        <dbReference type="ARBA" id="ARBA00022692"/>
    </source>
</evidence>
<dbReference type="AlphaFoldDB" id="A0A1B7VY18"/>
<feature type="transmembrane region" description="Helical" evidence="8">
    <location>
        <begin position="275"/>
        <end position="296"/>
    </location>
</feature>
<evidence type="ECO:0000256" key="1">
    <source>
        <dbReference type="ARBA" id="ARBA00004651"/>
    </source>
</evidence>
<organism evidence="11 12">
    <name type="scientific">Aphanizomenon flos-aquae LD13</name>
    <dbReference type="NCBI Taxonomy" id="1710894"/>
    <lineage>
        <taxon>Bacteria</taxon>
        <taxon>Bacillati</taxon>
        <taxon>Cyanobacteriota</taxon>
        <taxon>Cyanophyceae</taxon>
        <taxon>Nostocales</taxon>
        <taxon>Aphanizomenonaceae</taxon>
        <taxon>Aphanizomenon</taxon>
    </lineage>
</organism>
<proteinExistence type="predicted"/>
<dbReference type="InterPro" id="IPR036640">
    <property type="entry name" value="ABC1_TM_sf"/>
</dbReference>
<dbReference type="GO" id="GO:0005886">
    <property type="term" value="C:plasma membrane"/>
    <property type="evidence" value="ECO:0007669"/>
    <property type="project" value="UniProtKB-SubCell"/>
</dbReference>
<evidence type="ECO:0000256" key="4">
    <source>
        <dbReference type="ARBA" id="ARBA00022741"/>
    </source>
</evidence>
<dbReference type="InterPro" id="IPR017871">
    <property type="entry name" value="ABC_transporter-like_CS"/>
</dbReference>
<evidence type="ECO:0000313" key="12">
    <source>
        <dbReference type="Proteomes" id="UP000092382"/>
    </source>
</evidence>
<dbReference type="PROSITE" id="PS50929">
    <property type="entry name" value="ABC_TM1F"/>
    <property type="match status" value="1"/>
</dbReference>
<comment type="subcellular location">
    <subcellularLocation>
        <location evidence="1">Cell membrane</location>
        <topology evidence="1">Multi-pass membrane protein</topology>
    </subcellularLocation>
</comment>
<evidence type="ECO:0000259" key="10">
    <source>
        <dbReference type="PROSITE" id="PS50929"/>
    </source>
</evidence>
<evidence type="ECO:0000256" key="6">
    <source>
        <dbReference type="ARBA" id="ARBA00022989"/>
    </source>
</evidence>
<dbReference type="SUPFAM" id="SSF90123">
    <property type="entry name" value="ABC transporter transmembrane region"/>
    <property type="match status" value="1"/>
</dbReference>
<evidence type="ECO:0000256" key="2">
    <source>
        <dbReference type="ARBA" id="ARBA00022448"/>
    </source>
</evidence>
<dbReference type="GO" id="GO:0005524">
    <property type="term" value="F:ATP binding"/>
    <property type="evidence" value="ECO:0007669"/>
    <property type="project" value="UniProtKB-KW"/>
</dbReference>
<accession>A0A1B7VY18</accession>
<dbReference type="InterPro" id="IPR011527">
    <property type="entry name" value="ABC1_TM_dom"/>
</dbReference>
<dbReference type="Pfam" id="PF00005">
    <property type="entry name" value="ABC_tran"/>
    <property type="match status" value="1"/>
</dbReference>